<dbReference type="Gene3D" id="1.10.3300.10">
    <property type="entry name" value="Jann2411-like domain"/>
    <property type="match status" value="1"/>
</dbReference>
<dbReference type="Pfam" id="PF07336">
    <property type="entry name" value="ABATE"/>
    <property type="match status" value="1"/>
</dbReference>
<gene>
    <name evidence="2" type="ORF">CWN80_04195</name>
</gene>
<dbReference type="Pfam" id="PF11706">
    <property type="entry name" value="zf-CGNR"/>
    <property type="match status" value="1"/>
</dbReference>
<dbReference type="SUPFAM" id="SSF160904">
    <property type="entry name" value="Jann2411-like"/>
    <property type="match status" value="1"/>
</dbReference>
<accession>A0A444B8P7</accession>
<evidence type="ECO:0000313" key="2">
    <source>
        <dbReference type="EMBL" id="RWU84779.1"/>
    </source>
</evidence>
<dbReference type="OrthoDB" id="3531194at2"/>
<proteinExistence type="predicted"/>
<organism evidence="2 3">
    <name type="scientific">Janibacter hoylei PVAS-1</name>
    <dbReference type="NCBI Taxonomy" id="1210046"/>
    <lineage>
        <taxon>Bacteria</taxon>
        <taxon>Bacillati</taxon>
        <taxon>Actinomycetota</taxon>
        <taxon>Actinomycetes</taxon>
        <taxon>Micrococcales</taxon>
        <taxon>Intrasporangiaceae</taxon>
        <taxon>Janibacter</taxon>
    </lineage>
</organism>
<evidence type="ECO:0000313" key="3">
    <source>
        <dbReference type="Proteomes" id="UP000288711"/>
    </source>
</evidence>
<comment type="caution">
    <text evidence="2">The sequence shown here is derived from an EMBL/GenBank/DDBJ whole genome shotgun (WGS) entry which is preliminary data.</text>
</comment>
<dbReference type="InterPro" id="IPR023286">
    <property type="entry name" value="ABATE_dom_sf"/>
</dbReference>
<dbReference type="EMBL" id="PIPF01000003">
    <property type="protein sequence ID" value="RWU84779.1"/>
    <property type="molecule type" value="Genomic_DNA"/>
</dbReference>
<dbReference type="AlphaFoldDB" id="A0A444B8P7"/>
<sequence>MVFAHDTDVALQTAAALVNTADGAFPDDEGDTLETTDQLRDFYVEWAWTGRFDGDSAELEQVRALRPRLRAVWAAADDAEATVALVNDLLRTGEALPQLVDHDDYGWHIHATGADAPFADRMQVEAAMALVDVIRAGELSRLRVCAADDCDDVLVDLSRNRSRRYCDGGCGNRLAAAAYRSRRS</sequence>
<evidence type="ECO:0000259" key="1">
    <source>
        <dbReference type="Pfam" id="PF11706"/>
    </source>
</evidence>
<protein>
    <submittedName>
        <fullName evidence="2">RNA-binding protein</fullName>
    </submittedName>
</protein>
<feature type="domain" description="Zinc finger CGNR" evidence="1">
    <location>
        <begin position="141"/>
        <end position="183"/>
    </location>
</feature>
<dbReference type="InterPro" id="IPR010852">
    <property type="entry name" value="ABATE"/>
</dbReference>
<dbReference type="Proteomes" id="UP000288711">
    <property type="component" value="Unassembled WGS sequence"/>
</dbReference>
<dbReference type="PANTHER" id="PTHR35525">
    <property type="entry name" value="BLL6575 PROTEIN"/>
    <property type="match status" value="1"/>
</dbReference>
<name>A0A444B8P7_9MICO</name>
<dbReference type="InterPro" id="IPR021005">
    <property type="entry name" value="Znf_CGNR"/>
</dbReference>
<keyword evidence="3" id="KW-1185">Reference proteome</keyword>
<dbReference type="PANTHER" id="PTHR35525:SF3">
    <property type="entry name" value="BLL6575 PROTEIN"/>
    <property type="match status" value="1"/>
</dbReference>
<reference evidence="2 3" key="1">
    <citation type="journal article" date="2009" name="Int. J. Syst. Evol. Microbiol.">
        <title>Janibacter hoylei sp. nov., Bacillus isronensis sp. nov. and Bacillus aryabhattai sp. nov., isolated from cryotubes used for collecting air from the upper atmosphere.</title>
        <authorList>
            <person name="Shivaji S."/>
            <person name="Chaturvedi P."/>
            <person name="Begum Z."/>
            <person name="Pindi P.K."/>
            <person name="Manorama R."/>
            <person name="Padmanaban D.A."/>
            <person name="Shouche Y.S."/>
            <person name="Pawar S."/>
            <person name="Vaishampayan P."/>
            <person name="Dutt C.B."/>
            <person name="Datta G.N."/>
            <person name="Manchanda R.K."/>
            <person name="Rao U.R."/>
            <person name="Bhargava P.M."/>
            <person name="Narlikar J.V."/>
        </authorList>
    </citation>
    <scope>NUCLEOTIDE SEQUENCE [LARGE SCALE GENOMIC DNA]</scope>
    <source>
        <strain evidence="2 3">PVAS-1</strain>
    </source>
</reference>